<gene>
    <name evidence="4" type="ORF">ACFSKW_38805</name>
</gene>
<keyword evidence="5" id="KW-1185">Reference proteome</keyword>
<accession>A0ABW4T9G7</accession>
<feature type="domain" description="NmrA-like" evidence="3">
    <location>
        <begin position="2"/>
        <end position="239"/>
    </location>
</feature>
<protein>
    <submittedName>
        <fullName evidence="4">NmrA family NAD(P)-binding protein</fullName>
    </submittedName>
</protein>
<dbReference type="PANTHER" id="PTHR42748:SF7">
    <property type="entry name" value="NMRA LIKE REDOX SENSOR 1-RELATED"/>
    <property type="match status" value="1"/>
</dbReference>
<dbReference type="Pfam" id="PF05368">
    <property type="entry name" value="NmrA"/>
    <property type="match status" value="1"/>
</dbReference>
<dbReference type="RefSeq" id="WP_379578616.1">
    <property type="nucleotide sequence ID" value="NZ_JBHUFV010000060.1"/>
</dbReference>
<dbReference type="InterPro" id="IPR008030">
    <property type="entry name" value="NmrA-like"/>
</dbReference>
<reference evidence="5" key="1">
    <citation type="journal article" date="2019" name="Int. J. Syst. Evol. Microbiol.">
        <title>The Global Catalogue of Microorganisms (GCM) 10K type strain sequencing project: providing services to taxonomists for standard genome sequencing and annotation.</title>
        <authorList>
            <consortium name="The Broad Institute Genomics Platform"/>
            <consortium name="The Broad Institute Genome Sequencing Center for Infectious Disease"/>
            <person name="Wu L."/>
            <person name="Ma J."/>
        </authorList>
    </citation>
    <scope>NUCLEOTIDE SEQUENCE [LARGE SCALE GENOMIC DNA]</scope>
    <source>
        <strain evidence="5">ICMP 6774ER</strain>
    </source>
</reference>
<dbReference type="Gene3D" id="3.40.50.720">
    <property type="entry name" value="NAD(P)-binding Rossmann-like Domain"/>
    <property type="match status" value="1"/>
</dbReference>
<evidence type="ECO:0000313" key="4">
    <source>
        <dbReference type="EMBL" id="MFD1937436.1"/>
    </source>
</evidence>
<evidence type="ECO:0000313" key="5">
    <source>
        <dbReference type="Proteomes" id="UP001597368"/>
    </source>
</evidence>
<name>A0ABW4T9G7_9ACTN</name>
<dbReference type="InterPro" id="IPR036291">
    <property type="entry name" value="NAD(P)-bd_dom_sf"/>
</dbReference>
<comment type="similarity">
    <text evidence="1">Belongs to the NmrA-type oxidoreductase family.</text>
</comment>
<evidence type="ECO:0000256" key="2">
    <source>
        <dbReference type="ARBA" id="ARBA00022857"/>
    </source>
</evidence>
<dbReference type="EMBL" id="JBHUFV010000060">
    <property type="protein sequence ID" value="MFD1937436.1"/>
    <property type="molecule type" value="Genomic_DNA"/>
</dbReference>
<dbReference type="SUPFAM" id="SSF51735">
    <property type="entry name" value="NAD(P)-binding Rossmann-fold domains"/>
    <property type="match status" value="1"/>
</dbReference>
<evidence type="ECO:0000256" key="1">
    <source>
        <dbReference type="ARBA" id="ARBA00006328"/>
    </source>
</evidence>
<dbReference type="Proteomes" id="UP001597368">
    <property type="component" value="Unassembled WGS sequence"/>
</dbReference>
<evidence type="ECO:0000259" key="3">
    <source>
        <dbReference type="Pfam" id="PF05368"/>
    </source>
</evidence>
<keyword evidence="2" id="KW-0521">NADP</keyword>
<sequence length="296" mass="31316">MTRIVLVTGATGKQGGATAHRLLADGWRVRALVRDPSAAAARELEAAGAELVRGDMGDRAALDAAAEGAYGVFSVQPTAGSPDFDHEEVRLGVNVADAARQAGVKHLVYTSVGALHRAPTVRPWAPKLDIERHVRASGVPYTILRPVQFMSNHLDPRFGVFGETALVRIIPRGMTVQLIAVADIGAFAGLAFGDPDAYVGREIELAGDELPRDSLVAAVREVVGVPIDTDPLPAELRERLGGYEPDLTGSFAGWSADVPMLRRLHPGLMDFATWMEREGAAAFRALAAGGSVGRAS</sequence>
<dbReference type="Gene3D" id="3.90.25.10">
    <property type="entry name" value="UDP-galactose 4-epimerase, domain 1"/>
    <property type="match status" value="1"/>
</dbReference>
<comment type="caution">
    <text evidence="4">The sequence shown here is derived from an EMBL/GenBank/DDBJ whole genome shotgun (WGS) entry which is preliminary data.</text>
</comment>
<proteinExistence type="inferred from homology"/>
<organism evidence="4 5">
    <name type="scientific">Nonomuraea mangrovi</name>
    <dbReference type="NCBI Taxonomy" id="2316207"/>
    <lineage>
        <taxon>Bacteria</taxon>
        <taxon>Bacillati</taxon>
        <taxon>Actinomycetota</taxon>
        <taxon>Actinomycetes</taxon>
        <taxon>Streptosporangiales</taxon>
        <taxon>Streptosporangiaceae</taxon>
        <taxon>Nonomuraea</taxon>
    </lineage>
</organism>
<dbReference type="InterPro" id="IPR051164">
    <property type="entry name" value="NmrA-like_oxidored"/>
</dbReference>
<dbReference type="PANTHER" id="PTHR42748">
    <property type="entry name" value="NITROGEN METABOLITE REPRESSION PROTEIN NMRA FAMILY MEMBER"/>
    <property type="match status" value="1"/>
</dbReference>